<keyword evidence="5" id="KW-0597">Phosphoprotein</keyword>
<feature type="transmembrane region" description="Helical" evidence="10">
    <location>
        <begin position="148"/>
        <end position="166"/>
    </location>
</feature>
<dbReference type="Pfam" id="PF00512">
    <property type="entry name" value="HisKA"/>
    <property type="match status" value="1"/>
</dbReference>
<dbReference type="InterPro" id="IPR036890">
    <property type="entry name" value="HATPase_C_sf"/>
</dbReference>
<evidence type="ECO:0000256" key="1">
    <source>
        <dbReference type="ARBA" id="ARBA00000085"/>
    </source>
</evidence>
<dbReference type="SUPFAM" id="SSF55874">
    <property type="entry name" value="ATPase domain of HSP90 chaperone/DNA topoisomerase II/histidine kinase"/>
    <property type="match status" value="1"/>
</dbReference>
<evidence type="ECO:0000313" key="12">
    <source>
        <dbReference type="EMBL" id="MCE4555046.1"/>
    </source>
</evidence>
<evidence type="ECO:0000256" key="10">
    <source>
        <dbReference type="SAM" id="Phobius"/>
    </source>
</evidence>
<dbReference type="SMART" id="SM00388">
    <property type="entry name" value="HisKA"/>
    <property type="match status" value="1"/>
</dbReference>
<keyword evidence="8" id="KW-0418">Kinase</keyword>
<keyword evidence="4" id="KW-1003">Cell membrane</keyword>
<dbReference type="PANTHER" id="PTHR44936">
    <property type="entry name" value="SENSOR PROTEIN CREC"/>
    <property type="match status" value="1"/>
</dbReference>
<protein>
    <recommendedName>
        <fullName evidence="3">histidine kinase</fullName>
        <ecNumber evidence="3">2.7.13.3</ecNumber>
    </recommendedName>
</protein>
<dbReference type="SMART" id="SM00387">
    <property type="entry name" value="HATPase_c"/>
    <property type="match status" value="1"/>
</dbReference>
<dbReference type="Pfam" id="PF02518">
    <property type="entry name" value="HATPase_c"/>
    <property type="match status" value="1"/>
</dbReference>
<organism evidence="12 13">
    <name type="scientific">Pelomonas cellulosilytica</name>
    <dbReference type="NCBI Taxonomy" id="2906762"/>
    <lineage>
        <taxon>Bacteria</taxon>
        <taxon>Pseudomonadati</taxon>
        <taxon>Pseudomonadota</taxon>
        <taxon>Betaproteobacteria</taxon>
        <taxon>Burkholderiales</taxon>
        <taxon>Sphaerotilaceae</taxon>
        <taxon>Roseateles</taxon>
    </lineage>
</organism>
<feature type="domain" description="Histidine kinase" evidence="11">
    <location>
        <begin position="237"/>
        <end position="439"/>
    </location>
</feature>
<keyword evidence="7" id="KW-0547">Nucleotide-binding</keyword>
<dbReference type="InterPro" id="IPR003661">
    <property type="entry name" value="HisK_dim/P_dom"/>
</dbReference>
<dbReference type="RefSeq" id="WP_233372068.1">
    <property type="nucleotide sequence ID" value="NZ_JAJTWU010000004.1"/>
</dbReference>
<evidence type="ECO:0000313" key="13">
    <source>
        <dbReference type="Proteomes" id="UP001200741"/>
    </source>
</evidence>
<keyword evidence="6" id="KW-0808">Transferase</keyword>
<dbReference type="SUPFAM" id="SSF47384">
    <property type="entry name" value="Homodimeric domain of signal transducing histidine kinase"/>
    <property type="match status" value="1"/>
</dbReference>
<dbReference type="Gene3D" id="1.10.287.130">
    <property type="match status" value="1"/>
</dbReference>
<proteinExistence type="predicted"/>
<dbReference type="PANTHER" id="PTHR44936:SF10">
    <property type="entry name" value="SENSOR PROTEIN RSTB"/>
    <property type="match status" value="1"/>
</dbReference>
<keyword evidence="10" id="KW-0812">Transmembrane</keyword>
<evidence type="ECO:0000256" key="7">
    <source>
        <dbReference type="ARBA" id="ARBA00022741"/>
    </source>
</evidence>
<reference evidence="12 13" key="1">
    <citation type="submission" date="2021-12" db="EMBL/GenBank/DDBJ databases">
        <title>Genome seq of P8.</title>
        <authorList>
            <person name="Seo T."/>
        </authorList>
    </citation>
    <scope>NUCLEOTIDE SEQUENCE [LARGE SCALE GENOMIC DNA]</scope>
    <source>
        <strain evidence="12 13">P8</strain>
    </source>
</reference>
<comment type="caution">
    <text evidence="12">The sequence shown here is derived from an EMBL/GenBank/DDBJ whole genome shotgun (WGS) entry which is preliminary data.</text>
</comment>
<evidence type="ECO:0000256" key="2">
    <source>
        <dbReference type="ARBA" id="ARBA00004651"/>
    </source>
</evidence>
<dbReference type="InterPro" id="IPR004358">
    <property type="entry name" value="Sig_transdc_His_kin-like_C"/>
</dbReference>
<dbReference type="PRINTS" id="PR00344">
    <property type="entry name" value="BCTRLSENSOR"/>
</dbReference>
<keyword evidence="10" id="KW-0472">Membrane</keyword>
<comment type="subcellular location">
    <subcellularLocation>
        <location evidence="2">Cell membrane</location>
        <topology evidence="2">Multi-pass membrane protein</topology>
    </subcellularLocation>
</comment>
<evidence type="ECO:0000256" key="9">
    <source>
        <dbReference type="ARBA" id="ARBA00022840"/>
    </source>
</evidence>
<keyword evidence="9 12" id="KW-0067">ATP-binding</keyword>
<dbReference type="PROSITE" id="PS50109">
    <property type="entry name" value="HIS_KIN"/>
    <property type="match status" value="1"/>
</dbReference>
<keyword evidence="13" id="KW-1185">Reference proteome</keyword>
<dbReference type="CDD" id="cd00075">
    <property type="entry name" value="HATPase"/>
    <property type="match status" value="1"/>
</dbReference>
<dbReference type="EMBL" id="JAJTWU010000004">
    <property type="protein sequence ID" value="MCE4555046.1"/>
    <property type="molecule type" value="Genomic_DNA"/>
</dbReference>
<evidence type="ECO:0000259" key="11">
    <source>
        <dbReference type="PROSITE" id="PS50109"/>
    </source>
</evidence>
<keyword evidence="10" id="KW-1133">Transmembrane helix</keyword>
<evidence type="ECO:0000256" key="4">
    <source>
        <dbReference type="ARBA" id="ARBA00022475"/>
    </source>
</evidence>
<comment type="catalytic activity">
    <reaction evidence="1">
        <text>ATP + protein L-histidine = ADP + protein N-phospho-L-histidine.</text>
        <dbReference type="EC" id="2.7.13.3"/>
    </reaction>
</comment>
<gene>
    <name evidence="12" type="ORF">LXT13_11500</name>
</gene>
<evidence type="ECO:0000256" key="3">
    <source>
        <dbReference type="ARBA" id="ARBA00012438"/>
    </source>
</evidence>
<evidence type="ECO:0000256" key="8">
    <source>
        <dbReference type="ARBA" id="ARBA00022777"/>
    </source>
</evidence>
<dbReference type="InterPro" id="IPR036097">
    <property type="entry name" value="HisK_dim/P_sf"/>
</dbReference>
<accession>A0ABS8XW68</accession>
<evidence type="ECO:0000256" key="6">
    <source>
        <dbReference type="ARBA" id="ARBA00022679"/>
    </source>
</evidence>
<name>A0ABS8XW68_9BURK</name>
<dbReference type="GO" id="GO:0005524">
    <property type="term" value="F:ATP binding"/>
    <property type="evidence" value="ECO:0007669"/>
    <property type="project" value="UniProtKB-KW"/>
</dbReference>
<dbReference type="InterPro" id="IPR005467">
    <property type="entry name" value="His_kinase_dom"/>
</dbReference>
<dbReference type="Gene3D" id="3.30.565.10">
    <property type="entry name" value="Histidine kinase-like ATPase, C-terminal domain"/>
    <property type="match status" value="1"/>
</dbReference>
<evidence type="ECO:0000256" key="5">
    <source>
        <dbReference type="ARBA" id="ARBA00022553"/>
    </source>
</evidence>
<sequence>MLRRFWPDSLFTRMLLMQGVLVAVAALIFGLLLTAERTVLLAQPHAILWAPVVRQIAAMPVGTARMQAYGLTEGMRREAGPPSGLRVPANWAPGVRALRDALAPLGITLGTVYVQWGSSGLTYTSLMQVDGGAPFWLSASGNMLLPGWSIRMSAGLLAMLLLIVAISRRFVRRVTRPLARLHDRMVSSAQAGATLTPLAADDPWPPPPELRAMERAYSDLAGKLERNERERALLLAGVSHDLRSPLARIRLAAEMLPDTPQTADDVAAVTRNVDVADRLIASFLEFVRAGTQALDETVNAADVVSQAVAGFGRPPGELVAQVPERLLMYNASGLLLERLVVNLVDNALKHGALPVRVRLALHGDQVQLTVADAGPGLPAGGAERLIEAFARGDASRHLPGFGLGLTIIHQIVTRLRGRLQFEVNAASGHCAMVELPVSR</sequence>
<dbReference type="InterPro" id="IPR050980">
    <property type="entry name" value="2C_sensor_his_kinase"/>
</dbReference>
<dbReference type="Proteomes" id="UP001200741">
    <property type="component" value="Unassembled WGS sequence"/>
</dbReference>
<dbReference type="EC" id="2.7.13.3" evidence="3"/>
<dbReference type="CDD" id="cd00082">
    <property type="entry name" value="HisKA"/>
    <property type="match status" value="1"/>
</dbReference>
<dbReference type="InterPro" id="IPR003594">
    <property type="entry name" value="HATPase_dom"/>
</dbReference>